<feature type="region of interest" description="Disordered" evidence="1">
    <location>
        <begin position="47"/>
        <end position="81"/>
    </location>
</feature>
<feature type="region of interest" description="Disordered" evidence="1">
    <location>
        <begin position="140"/>
        <end position="171"/>
    </location>
</feature>
<dbReference type="EMBL" id="GBRH01204172">
    <property type="protein sequence ID" value="JAD93723.1"/>
    <property type="molecule type" value="Transcribed_RNA"/>
</dbReference>
<proteinExistence type="predicted"/>
<organism evidence="2">
    <name type="scientific">Arundo donax</name>
    <name type="common">Giant reed</name>
    <name type="synonym">Donax arundinaceus</name>
    <dbReference type="NCBI Taxonomy" id="35708"/>
    <lineage>
        <taxon>Eukaryota</taxon>
        <taxon>Viridiplantae</taxon>
        <taxon>Streptophyta</taxon>
        <taxon>Embryophyta</taxon>
        <taxon>Tracheophyta</taxon>
        <taxon>Spermatophyta</taxon>
        <taxon>Magnoliopsida</taxon>
        <taxon>Liliopsida</taxon>
        <taxon>Poales</taxon>
        <taxon>Poaceae</taxon>
        <taxon>PACMAD clade</taxon>
        <taxon>Arundinoideae</taxon>
        <taxon>Arundineae</taxon>
        <taxon>Arundo</taxon>
    </lineage>
</organism>
<protein>
    <submittedName>
        <fullName evidence="2">Uncharacterized protein</fullName>
    </submittedName>
</protein>
<evidence type="ECO:0000313" key="2">
    <source>
        <dbReference type="EMBL" id="JAD93723.1"/>
    </source>
</evidence>
<reference evidence="2" key="1">
    <citation type="submission" date="2014-09" db="EMBL/GenBank/DDBJ databases">
        <authorList>
            <person name="Magalhaes I.L.F."/>
            <person name="Oliveira U."/>
            <person name="Santos F.R."/>
            <person name="Vidigal T.H.D.A."/>
            <person name="Brescovit A.D."/>
            <person name="Santos A.J."/>
        </authorList>
    </citation>
    <scope>NUCLEOTIDE SEQUENCE</scope>
    <source>
        <tissue evidence="2">Shoot tissue taken approximately 20 cm above the soil surface</tissue>
    </source>
</reference>
<dbReference type="AlphaFoldDB" id="A0A0A9N648"/>
<feature type="compositionally biased region" description="Polar residues" evidence="1">
    <location>
        <begin position="144"/>
        <end position="155"/>
    </location>
</feature>
<sequence>MALPAAPRCAGHGPPWRRWRIWRANRLAGGHDRRRLPWQIQPYCRSPHRAVPRERPPRHALRGLPPPVPRPRRGAPPSSHARLRGCHPLCRMAAIHRPAEASPHENSTLPSLLPPYKAKSTIAESSPRCGRRCRAHGRAAGLFSTGSRSQSTTFPPNRGQPRPSSSSSGCRTSIGAVELRLQSLQVWQGRW</sequence>
<evidence type="ECO:0000256" key="1">
    <source>
        <dbReference type="SAM" id="MobiDB-lite"/>
    </source>
</evidence>
<accession>A0A0A9N648</accession>
<name>A0A0A9N648_ARUDO</name>
<reference evidence="2" key="2">
    <citation type="journal article" date="2015" name="Data Brief">
        <title>Shoot transcriptome of the giant reed, Arundo donax.</title>
        <authorList>
            <person name="Barrero R.A."/>
            <person name="Guerrero F.D."/>
            <person name="Moolhuijzen P."/>
            <person name="Goolsby J.A."/>
            <person name="Tidwell J."/>
            <person name="Bellgard S.E."/>
            <person name="Bellgard M.I."/>
        </authorList>
    </citation>
    <scope>NUCLEOTIDE SEQUENCE</scope>
    <source>
        <tissue evidence="2">Shoot tissue taken approximately 20 cm above the soil surface</tissue>
    </source>
</reference>